<dbReference type="PANTHER" id="PTHR48021">
    <property type="match status" value="1"/>
</dbReference>
<dbReference type="Proteomes" id="UP000235965">
    <property type="component" value="Unassembled WGS sequence"/>
</dbReference>
<dbReference type="InterPro" id="IPR036259">
    <property type="entry name" value="MFS_trans_sf"/>
</dbReference>
<dbReference type="PROSITE" id="PS00216">
    <property type="entry name" value="SUGAR_TRANSPORT_1"/>
    <property type="match status" value="1"/>
</dbReference>
<keyword evidence="3" id="KW-1003">Cell membrane</keyword>
<comment type="caution">
    <text evidence="10">The sequence shown here is derived from an EMBL/GenBank/DDBJ whole genome shotgun (WGS) entry which is preliminary data.</text>
</comment>
<protein>
    <recommendedName>
        <fullName evidence="9">Major facilitator superfamily (MFS) profile domain-containing protein</fullName>
    </recommendedName>
</protein>
<dbReference type="PRINTS" id="PR00171">
    <property type="entry name" value="SUGRTRNSPORT"/>
</dbReference>
<dbReference type="GO" id="GO:0005886">
    <property type="term" value="C:plasma membrane"/>
    <property type="evidence" value="ECO:0007669"/>
    <property type="project" value="UniProtKB-SubCell"/>
</dbReference>
<evidence type="ECO:0000256" key="7">
    <source>
        <dbReference type="ARBA" id="ARBA00023136"/>
    </source>
</evidence>
<evidence type="ECO:0000256" key="8">
    <source>
        <dbReference type="SAM" id="Phobius"/>
    </source>
</evidence>
<feature type="transmembrane region" description="Helical" evidence="8">
    <location>
        <begin position="385"/>
        <end position="403"/>
    </location>
</feature>
<sequence length="437" mass="47611">MLPVLQSDASPTGEPISNEVGSWLGSLMCLGGLLATPLYLFISDHCRRKTTGYLVAVPFIVSWVLIIIANSVIILCIARFTGGMGSGAIIVFASLYVSETAQDSVRGALGSYLTLFTNAGVLFSYVIGSYVSYYTFAYTALVIPVLYIAGLMWLPETPNYLVNRGNYTQAKRSLRWLRGEDDRLVEIELTKLISFVRDRAETPSLKDMLSAAGTRRALTVGIILVANLQFCGIFAILSYTVTIFREAGSDLSPNASTILIGALQLAGSCVSSLLIDKAGRKILLLVSNACMAICLAALGGYFFFKFQGSDVSNFGWLPVSSLSVYIAAIALGVAPITFLMVSEIFEPQVKSRAITIIISVMWLLTFLIGKFYTNLSDLLGIHGCYWLFSACCVLGAMFTIILVPETKNRSYESILLELSGGNERKKLNFARNEVDTF</sequence>
<dbReference type="EMBL" id="NEVH01006721">
    <property type="protein sequence ID" value="PNF37174.1"/>
    <property type="molecule type" value="Genomic_DNA"/>
</dbReference>
<evidence type="ECO:0000259" key="9">
    <source>
        <dbReference type="PROSITE" id="PS50850"/>
    </source>
</evidence>
<dbReference type="InterPro" id="IPR050549">
    <property type="entry name" value="MFS_Trehalose_Transporter"/>
</dbReference>
<proteinExistence type="predicted"/>
<feature type="transmembrane region" description="Helical" evidence="8">
    <location>
        <begin position="20"/>
        <end position="41"/>
    </location>
</feature>
<dbReference type="GO" id="GO:0022857">
    <property type="term" value="F:transmembrane transporter activity"/>
    <property type="evidence" value="ECO:0007669"/>
    <property type="project" value="InterPro"/>
</dbReference>
<evidence type="ECO:0000256" key="2">
    <source>
        <dbReference type="ARBA" id="ARBA00022448"/>
    </source>
</evidence>
<keyword evidence="4" id="KW-0762">Sugar transport</keyword>
<dbReference type="InterPro" id="IPR005829">
    <property type="entry name" value="Sugar_transporter_CS"/>
</dbReference>
<feature type="transmembrane region" description="Helical" evidence="8">
    <location>
        <begin position="282"/>
        <end position="304"/>
    </location>
</feature>
<feature type="transmembrane region" description="Helical" evidence="8">
    <location>
        <begin position="109"/>
        <end position="127"/>
    </location>
</feature>
<evidence type="ECO:0000256" key="1">
    <source>
        <dbReference type="ARBA" id="ARBA00004651"/>
    </source>
</evidence>
<evidence type="ECO:0000313" key="10">
    <source>
        <dbReference type="EMBL" id="PNF37174.1"/>
    </source>
</evidence>
<dbReference type="OrthoDB" id="6612291at2759"/>
<dbReference type="Gene3D" id="1.20.1250.20">
    <property type="entry name" value="MFS general substrate transporter like domains"/>
    <property type="match status" value="1"/>
</dbReference>
<keyword evidence="11" id="KW-1185">Reference proteome</keyword>
<dbReference type="Pfam" id="PF00083">
    <property type="entry name" value="Sugar_tr"/>
    <property type="match status" value="1"/>
</dbReference>
<comment type="subcellular location">
    <subcellularLocation>
        <location evidence="1">Cell membrane</location>
        <topology evidence="1">Multi-pass membrane protein</topology>
    </subcellularLocation>
</comment>
<gene>
    <name evidence="10" type="ORF">B7P43_G00454</name>
</gene>
<accession>A0A2J7R8L3</accession>
<keyword evidence="6 8" id="KW-1133">Transmembrane helix</keyword>
<evidence type="ECO:0000256" key="3">
    <source>
        <dbReference type="ARBA" id="ARBA00022475"/>
    </source>
</evidence>
<dbReference type="InterPro" id="IPR005828">
    <property type="entry name" value="MFS_sugar_transport-like"/>
</dbReference>
<feature type="transmembrane region" description="Helical" evidence="8">
    <location>
        <begin position="324"/>
        <end position="341"/>
    </location>
</feature>
<feature type="transmembrane region" description="Helical" evidence="8">
    <location>
        <begin position="257"/>
        <end position="275"/>
    </location>
</feature>
<feature type="transmembrane region" description="Helical" evidence="8">
    <location>
        <begin position="80"/>
        <end position="97"/>
    </location>
</feature>
<reference evidence="10 11" key="1">
    <citation type="submission" date="2017-12" db="EMBL/GenBank/DDBJ databases">
        <title>Hemimetabolous genomes reveal molecular basis of termite eusociality.</title>
        <authorList>
            <person name="Harrison M.C."/>
            <person name="Jongepier E."/>
            <person name="Robertson H.M."/>
            <person name="Arning N."/>
            <person name="Bitard-Feildel T."/>
            <person name="Chao H."/>
            <person name="Childers C.P."/>
            <person name="Dinh H."/>
            <person name="Doddapaneni H."/>
            <person name="Dugan S."/>
            <person name="Gowin J."/>
            <person name="Greiner C."/>
            <person name="Han Y."/>
            <person name="Hu H."/>
            <person name="Hughes D.S.T."/>
            <person name="Huylmans A.-K."/>
            <person name="Kemena C."/>
            <person name="Kremer L.P.M."/>
            <person name="Lee S.L."/>
            <person name="Lopez-Ezquerra A."/>
            <person name="Mallet L."/>
            <person name="Monroy-Kuhn J.M."/>
            <person name="Moser A."/>
            <person name="Murali S.C."/>
            <person name="Muzny D.M."/>
            <person name="Otani S."/>
            <person name="Piulachs M.-D."/>
            <person name="Poelchau M."/>
            <person name="Qu J."/>
            <person name="Schaub F."/>
            <person name="Wada-Katsumata A."/>
            <person name="Worley K.C."/>
            <person name="Xie Q."/>
            <person name="Ylla G."/>
            <person name="Poulsen M."/>
            <person name="Gibbs R.A."/>
            <person name="Schal C."/>
            <person name="Richards S."/>
            <person name="Belles X."/>
            <person name="Korb J."/>
            <person name="Bornberg-Bauer E."/>
        </authorList>
    </citation>
    <scope>NUCLEOTIDE SEQUENCE [LARGE SCALE GENOMIC DNA]</scope>
    <source>
        <tissue evidence="10">Whole body</tissue>
    </source>
</reference>
<feature type="transmembrane region" description="Helical" evidence="8">
    <location>
        <begin position="133"/>
        <end position="154"/>
    </location>
</feature>
<dbReference type="InterPro" id="IPR003663">
    <property type="entry name" value="Sugar/inositol_transpt"/>
</dbReference>
<organism evidence="10 11">
    <name type="scientific">Cryptotermes secundus</name>
    <dbReference type="NCBI Taxonomy" id="105785"/>
    <lineage>
        <taxon>Eukaryota</taxon>
        <taxon>Metazoa</taxon>
        <taxon>Ecdysozoa</taxon>
        <taxon>Arthropoda</taxon>
        <taxon>Hexapoda</taxon>
        <taxon>Insecta</taxon>
        <taxon>Pterygota</taxon>
        <taxon>Neoptera</taxon>
        <taxon>Polyneoptera</taxon>
        <taxon>Dictyoptera</taxon>
        <taxon>Blattodea</taxon>
        <taxon>Blattoidea</taxon>
        <taxon>Termitoidae</taxon>
        <taxon>Kalotermitidae</taxon>
        <taxon>Cryptotermitinae</taxon>
        <taxon>Cryptotermes</taxon>
    </lineage>
</organism>
<name>A0A2J7R8L3_9NEOP</name>
<feature type="transmembrane region" description="Helical" evidence="8">
    <location>
        <begin position="53"/>
        <end position="74"/>
    </location>
</feature>
<dbReference type="FunFam" id="1.20.1250.20:FF:000218">
    <property type="entry name" value="facilitated trehalose transporter Tret1"/>
    <property type="match status" value="1"/>
</dbReference>
<keyword evidence="5 8" id="KW-0812">Transmembrane</keyword>
<evidence type="ECO:0000256" key="5">
    <source>
        <dbReference type="ARBA" id="ARBA00022692"/>
    </source>
</evidence>
<feature type="transmembrane region" description="Helical" evidence="8">
    <location>
        <begin position="353"/>
        <end position="373"/>
    </location>
</feature>
<dbReference type="SUPFAM" id="SSF103473">
    <property type="entry name" value="MFS general substrate transporter"/>
    <property type="match status" value="1"/>
</dbReference>
<evidence type="ECO:0000313" key="11">
    <source>
        <dbReference type="Proteomes" id="UP000235965"/>
    </source>
</evidence>
<keyword evidence="2" id="KW-0813">Transport</keyword>
<feature type="domain" description="Major facilitator superfamily (MFS) profile" evidence="9">
    <location>
        <begin position="1"/>
        <end position="407"/>
    </location>
</feature>
<dbReference type="InterPro" id="IPR020846">
    <property type="entry name" value="MFS_dom"/>
</dbReference>
<dbReference type="PROSITE" id="PS50850">
    <property type="entry name" value="MFS"/>
    <property type="match status" value="1"/>
</dbReference>
<dbReference type="PANTHER" id="PTHR48021:SF33">
    <property type="entry name" value="AT22075P-RELATED"/>
    <property type="match status" value="1"/>
</dbReference>
<feature type="transmembrane region" description="Helical" evidence="8">
    <location>
        <begin position="217"/>
        <end position="237"/>
    </location>
</feature>
<evidence type="ECO:0000256" key="6">
    <source>
        <dbReference type="ARBA" id="ARBA00022989"/>
    </source>
</evidence>
<dbReference type="InParanoid" id="A0A2J7R8L3"/>
<dbReference type="STRING" id="105785.A0A2J7R8L3"/>
<dbReference type="AlphaFoldDB" id="A0A2J7R8L3"/>
<keyword evidence="7 8" id="KW-0472">Membrane</keyword>
<evidence type="ECO:0000256" key="4">
    <source>
        <dbReference type="ARBA" id="ARBA00022597"/>
    </source>
</evidence>